<evidence type="ECO:0000256" key="3">
    <source>
        <dbReference type="ARBA" id="ARBA00022553"/>
    </source>
</evidence>
<dbReference type="Pfam" id="PF02518">
    <property type="entry name" value="HATPase_c"/>
    <property type="match status" value="1"/>
</dbReference>
<dbReference type="InterPro" id="IPR036097">
    <property type="entry name" value="HisK_dim/P_sf"/>
</dbReference>
<dbReference type="PROSITE" id="PS50110">
    <property type="entry name" value="RESPONSE_REGULATORY"/>
    <property type="match status" value="1"/>
</dbReference>
<dbReference type="PANTHER" id="PTHR43047">
    <property type="entry name" value="TWO-COMPONENT HISTIDINE PROTEIN KINASE"/>
    <property type="match status" value="1"/>
</dbReference>
<evidence type="ECO:0000259" key="7">
    <source>
        <dbReference type="PROSITE" id="PS50109"/>
    </source>
</evidence>
<evidence type="ECO:0000256" key="2">
    <source>
        <dbReference type="ARBA" id="ARBA00012438"/>
    </source>
</evidence>
<dbReference type="InterPro" id="IPR003661">
    <property type="entry name" value="HisK_dim/P_dom"/>
</dbReference>
<keyword evidence="4 9" id="KW-0808">Transferase</keyword>
<dbReference type="CDD" id="cd00082">
    <property type="entry name" value="HisKA"/>
    <property type="match status" value="1"/>
</dbReference>
<dbReference type="SMART" id="SM00388">
    <property type="entry name" value="HisKA"/>
    <property type="match status" value="1"/>
</dbReference>
<feature type="domain" description="Histidine kinase" evidence="7">
    <location>
        <begin position="96"/>
        <end position="309"/>
    </location>
</feature>
<dbReference type="GO" id="GO:0000155">
    <property type="term" value="F:phosphorelay sensor kinase activity"/>
    <property type="evidence" value="ECO:0007669"/>
    <property type="project" value="InterPro"/>
</dbReference>
<protein>
    <recommendedName>
        <fullName evidence="2">histidine kinase</fullName>
        <ecNumber evidence="2">2.7.13.3</ecNumber>
    </recommendedName>
</protein>
<proteinExistence type="predicted"/>
<dbReference type="SUPFAM" id="SSF52172">
    <property type="entry name" value="CheY-like"/>
    <property type="match status" value="1"/>
</dbReference>
<reference evidence="9" key="1">
    <citation type="submission" date="2019-12" db="EMBL/GenBank/DDBJ databases">
        <authorList>
            <person name="Cremers G."/>
        </authorList>
    </citation>
    <scope>NUCLEOTIDE SEQUENCE</scope>
    <source>
        <strain evidence="9">Mbul1</strain>
    </source>
</reference>
<dbReference type="Gene3D" id="3.40.50.2300">
    <property type="match status" value="1"/>
</dbReference>
<organism evidence="9">
    <name type="scientific">Methylobacterium bullatum</name>
    <dbReference type="NCBI Taxonomy" id="570505"/>
    <lineage>
        <taxon>Bacteria</taxon>
        <taxon>Pseudomonadati</taxon>
        <taxon>Pseudomonadota</taxon>
        <taxon>Alphaproteobacteria</taxon>
        <taxon>Hyphomicrobiales</taxon>
        <taxon>Methylobacteriaceae</taxon>
        <taxon>Methylobacterium</taxon>
    </lineage>
</organism>
<keyword evidence="3 6" id="KW-0597">Phosphoprotein</keyword>
<comment type="catalytic activity">
    <reaction evidence="1">
        <text>ATP + protein L-histidine = ADP + protein N-phospho-L-histidine.</text>
        <dbReference type="EC" id="2.7.13.3"/>
    </reaction>
</comment>
<dbReference type="CDD" id="cd00156">
    <property type="entry name" value="REC"/>
    <property type="match status" value="1"/>
</dbReference>
<dbReference type="SMART" id="SM00387">
    <property type="entry name" value="HATPase_c"/>
    <property type="match status" value="1"/>
</dbReference>
<dbReference type="SUPFAM" id="SSF55874">
    <property type="entry name" value="ATPase domain of HSP90 chaperone/DNA topoisomerase II/histidine kinase"/>
    <property type="match status" value="1"/>
</dbReference>
<accession>A0A679IPY6</accession>
<dbReference type="EMBL" id="LR743504">
    <property type="protein sequence ID" value="CAA2102062.1"/>
    <property type="molecule type" value="Genomic_DNA"/>
</dbReference>
<dbReference type="GO" id="GO:0005886">
    <property type="term" value="C:plasma membrane"/>
    <property type="evidence" value="ECO:0007669"/>
    <property type="project" value="TreeGrafter"/>
</dbReference>
<evidence type="ECO:0000259" key="8">
    <source>
        <dbReference type="PROSITE" id="PS50110"/>
    </source>
</evidence>
<dbReference type="Gene3D" id="1.10.287.130">
    <property type="match status" value="1"/>
</dbReference>
<dbReference type="GO" id="GO:0009927">
    <property type="term" value="F:histidine phosphotransfer kinase activity"/>
    <property type="evidence" value="ECO:0007669"/>
    <property type="project" value="TreeGrafter"/>
</dbReference>
<evidence type="ECO:0000256" key="1">
    <source>
        <dbReference type="ARBA" id="ARBA00000085"/>
    </source>
</evidence>
<dbReference type="AlphaFoldDB" id="A0A679IPY6"/>
<gene>
    <name evidence="9" type="primary">luxQ_3</name>
    <name evidence="9" type="ORF">MBUL_01495</name>
</gene>
<evidence type="ECO:0000256" key="6">
    <source>
        <dbReference type="PROSITE-ProRule" id="PRU00169"/>
    </source>
</evidence>
<dbReference type="InterPro" id="IPR005467">
    <property type="entry name" value="His_kinase_dom"/>
</dbReference>
<sequence length="447" mass="47803">MTAGSPSVGDKEASRRIAKLERINAALMAHVERTMDQQGGAYSLFQTAIMLEGRVRSRTEELTGLMDSLERSNAALVAAKEEAETANRSKTRFLAAAGHDLLQPLNAARLSASALSDMPLGPEALAMSAQVERGLQTIEDLIKTLLDISKLDAGIVRPVIRPVALGDLLDGIAASFRPMAERKGLRLAIRCPEIRVDSDPVLLRRILQNLVSNAIRYTGWGGVLIAARRRGRLCRIEVIDTGCGIAESERHLVFEEFYRGGGAGDEGEPGLGLGLSIVQRMATALDHALVLDSRLRHGTRVGLSVPIGASPTETMAGPAPIATRLTGARVLIVENDPATADALRRLLQNWDAEVSVHRDLAGVAKRVAAGQPPPDVLILDYHLDHGACGLDVASYLRGVTRSALPVIVTTADHSPGIEAEVAMIGAELMHKPIKPAQLRALLTHMLA</sequence>
<evidence type="ECO:0000313" key="9">
    <source>
        <dbReference type="EMBL" id="CAA2102062.1"/>
    </source>
</evidence>
<feature type="modified residue" description="4-aspartylphosphate" evidence="6">
    <location>
        <position position="380"/>
    </location>
</feature>
<dbReference type="SUPFAM" id="SSF47384">
    <property type="entry name" value="Homodimeric domain of signal transducing histidine kinase"/>
    <property type="match status" value="1"/>
</dbReference>
<evidence type="ECO:0000256" key="4">
    <source>
        <dbReference type="ARBA" id="ARBA00022679"/>
    </source>
</evidence>
<dbReference type="Gene3D" id="3.30.565.10">
    <property type="entry name" value="Histidine kinase-like ATPase, C-terminal domain"/>
    <property type="match status" value="1"/>
</dbReference>
<dbReference type="InterPro" id="IPR003594">
    <property type="entry name" value="HATPase_dom"/>
</dbReference>
<dbReference type="PANTHER" id="PTHR43047:SF9">
    <property type="entry name" value="HISTIDINE KINASE"/>
    <property type="match status" value="1"/>
</dbReference>
<dbReference type="CDD" id="cd00075">
    <property type="entry name" value="HATPase"/>
    <property type="match status" value="1"/>
</dbReference>
<name>A0A679IPY6_9HYPH</name>
<dbReference type="Pfam" id="PF00512">
    <property type="entry name" value="HisKA"/>
    <property type="match status" value="1"/>
</dbReference>
<dbReference type="PRINTS" id="PR00344">
    <property type="entry name" value="BCTRLSENSOR"/>
</dbReference>
<keyword evidence="5 9" id="KW-0418">Kinase</keyword>
<dbReference type="Pfam" id="PF00072">
    <property type="entry name" value="Response_reg"/>
    <property type="match status" value="1"/>
</dbReference>
<dbReference type="InterPro" id="IPR036890">
    <property type="entry name" value="HATPase_C_sf"/>
</dbReference>
<evidence type="ECO:0000256" key="5">
    <source>
        <dbReference type="ARBA" id="ARBA00022777"/>
    </source>
</evidence>
<dbReference type="InterPro" id="IPR004358">
    <property type="entry name" value="Sig_transdc_His_kin-like_C"/>
</dbReference>
<feature type="domain" description="Response regulatory" evidence="8">
    <location>
        <begin position="329"/>
        <end position="446"/>
    </location>
</feature>
<dbReference type="SMART" id="SM00448">
    <property type="entry name" value="REC"/>
    <property type="match status" value="1"/>
</dbReference>
<dbReference type="InterPro" id="IPR011006">
    <property type="entry name" value="CheY-like_superfamily"/>
</dbReference>
<dbReference type="InterPro" id="IPR001789">
    <property type="entry name" value="Sig_transdc_resp-reg_receiver"/>
</dbReference>
<dbReference type="EC" id="2.7.13.3" evidence="2"/>
<dbReference type="PROSITE" id="PS50109">
    <property type="entry name" value="HIS_KIN"/>
    <property type="match status" value="1"/>
</dbReference>